<evidence type="ECO:0000313" key="3">
    <source>
        <dbReference type="Proteomes" id="UP001158576"/>
    </source>
</evidence>
<evidence type="ECO:0000313" key="2">
    <source>
        <dbReference type="EMBL" id="CAG5097340.1"/>
    </source>
</evidence>
<protein>
    <submittedName>
        <fullName evidence="2">Oidioi.mRNA.OKI2018_I69.XSR.g15033.t1.cds</fullName>
    </submittedName>
</protein>
<organism evidence="2 3">
    <name type="scientific">Oikopleura dioica</name>
    <name type="common">Tunicate</name>
    <dbReference type="NCBI Taxonomy" id="34765"/>
    <lineage>
        <taxon>Eukaryota</taxon>
        <taxon>Metazoa</taxon>
        <taxon>Chordata</taxon>
        <taxon>Tunicata</taxon>
        <taxon>Appendicularia</taxon>
        <taxon>Copelata</taxon>
        <taxon>Oikopleuridae</taxon>
        <taxon>Oikopleura</taxon>
    </lineage>
</organism>
<proteinExistence type="predicted"/>
<keyword evidence="3" id="KW-1185">Reference proteome</keyword>
<evidence type="ECO:0000256" key="1">
    <source>
        <dbReference type="SAM" id="MobiDB-lite"/>
    </source>
</evidence>
<name>A0ABN7SFI6_OIKDI</name>
<reference evidence="2 3" key="1">
    <citation type="submission" date="2021-04" db="EMBL/GenBank/DDBJ databases">
        <authorList>
            <person name="Bliznina A."/>
        </authorList>
    </citation>
    <scope>NUCLEOTIDE SEQUENCE [LARGE SCALE GENOMIC DNA]</scope>
</reference>
<feature type="region of interest" description="Disordered" evidence="1">
    <location>
        <begin position="15"/>
        <end position="69"/>
    </location>
</feature>
<gene>
    <name evidence="2" type="ORF">OKIOD_LOCUS6591</name>
</gene>
<sequence length="277" mass="32321">MSVLDEFLPRHVSEKRNKVCFDDEDSDEEESDSDSTDGLESNDSDEHEVTNDGDFEFDEVYVPGQHDGTYTEYVAEDSPAELEAAAKELLELSDSDENVADESYQAEDVSELDEDESVSDEEELNLESERWDKFRLPEEEAPEEDPVDELANMFDNELSILGVSEDEYAALIFSKAWEEQLRLVKEGKNVDFSEDNEFLQFWEKQGQMLTWKNIVMKQIDIEKNEVDFPEQLTEERRSQVEETWNESADEVYAACQLYWSSWRREFNKTVGRSHYDE</sequence>
<feature type="region of interest" description="Disordered" evidence="1">
    <location>
        <begin position="90"/>
        <end position="126"/>
    </location>
</feature>
<accession>A0ABN7SFI6</accession>
<feature type="compositionally biased region" description="Acidic residues" evidence="1">
    <location>
        <begin position="22"/>
        <end position="59"/>
    </location>
</feature>
<feature type="compositionally biased region" description="Acidic residues" evidence="1">
    <location>
        <begin position="91"/>
        <end position="126"/>
    </location>
</feature>
<dbReference type="Proteomes" id="UP001158576">
    <property type="component" value="Chromosome XSR"/>
</dbReference>
<dbReference type="EMBL" id="OU015569">
    <property type="protein sequence ID" value="CAG5097340.1"/>
    <property type="molecule type" value="Genomic_DNA"/>
</dbReference>